<feature type="DNA-binding region" description="H-T-H motif" evidence="4">
    <location>
        <begin position="246"/>
        <end position="265"/>
    </location>
</feature>
<dbReference type="PANTHER" id="PTHR30055">
    <property type="entry name" value="HTH-TYPE TRANSCRIPTIONAL REGULATOR RUTR"/>
    <property type="match status" value="1"/>
</dbReference>
<evidence type="ECO:0000256" key="3">
    <source>
        <dbReference type="ARBA" id="ARBA00023163"/>
    </source>
</evidence>
<sequence length="406" mass="44258">MGQTAPGNDGNVVMASTQPGAEVRRRPRDRKQQIVAAATTLFRRYGYGNVSTGDIAQKVGITPGALYRHFPSKQDILGQAIDSVVDDVLTPVAPADGDLDDVVGALSRSLAKRRDLGVLWHRECRHLEHKHRRRVQLRLQGLLDRTAVDLAALRPDLTPEDAYLLAVFMVSTLTSPSYHAAELPPEQETDLLQCCASAVATTPLLAGSEHSPAHPARVGISHLSRREGIVAAATRLFFERGYQATTVDDVGAAVGVSGAAVYKHFGSKSELLAATISRAAEPLQLGMATALSEAQTAHEALTRALDEYIAFATVHHHLVGILVSEATNLPDTMRHTVRRQQATYVAEWVRLLRESRPELDAAQARYIVHAVLTTINDATRTDRIRAYPDLAQRLRQIGVRLLGVEL</sequence>
<keyword evidence="3" id="KW-0804">Transcription</keyword>
<feature type="domain" description="HTH tetR-type" evidence="6">
    <location>
        <begin position="223"/>
        <end position="283"/>
    </location>
</feature>
<keyword evidence="8" id="KW-1185">Reference proteome</keyword>
<reference evidence="8" key="1">
    <citation type="journal article" date="2019" name="Int. J. Syst. Evol. Microbiol.">
        <title>The Global Catalogue of Microorganisms (GCM) 10K type strain sequencing project: providing services to taxonomists for standard genome sequencing and annotation.</title>
        <authorList>
            <consortium name="The Broad Institute Genomics Platform"/>
            <consortium name="The Broad Institute Genome Sequencing Center for Infectious Disease"/>
            <person name="Wu L."/>
            <person name="Ma J."/>
        </authorList>
    </citation>
    <scope>NUCLEOTIDE SEQUENCE [LARGE SCALE GENOMIC DNA]</scope>
    <source>
        <strain evidence="8">JCM 17460</strain>
    </source>
</reference>
<dbReference type="EMBL" id="BAABBB010000006">
    <property type="protein sequence ID" value="GAA3523972.1"/>
    <property type="molecule type" value="Genomic_DNA"/>
</dbReference>
<dbReference type="PANTHER" id="PTHR30055:SF234">
    <property type="entry name" value="HTH-TYPE TRANSCRIPTIONAL REGULATOR BETI"/>
    <property type="match status" value="1"/>
</dbReference>
<evidence type="ECO:0000313" key="7">
    <source>
        <dbReference type="EMBL" id="GAA3523972.1"/>
    </source>
</evidence>
<organism evidence="7 8">
    <name type="scientific">Nocardioides daeguensis</name>
    <dbReference type="NCBI Taxonomy" id="908359"/>
    <lineage>
        <taxon>Bacteria</taxon>
        <taxon>Bacillati</taxon>
        <taxon>Actinomycetota</taxon>
        <taxon>Actinomycetes</taxon>
        <taxon>Propionibacteriales</taxon>
        <taxon>Nocardioidaceae</taxon>
        <taxon>Nocardioides</taxon>
    </lineage>
</organism>
<accession>A0ABP6UZP7</accession>
<dbReference type="InterPro" id="IPR050109">
    <property type="entry name" value="HTH-type_TetR-like_transc_reg"/>
</dbReference>
<evidence type="ECO:0000256" key="5">
    <source>
        <dbReference type="SAM" id="MobiDB-lite"/>
    </source>
</evidence>
<feature type="DNA-binding region" description="H-T-H motif" evidence="4">
    <location>
        <begin position="51"/>
        <end position="70"/>
    </location>
</feature>
<dbReference type="InterPro" id="IPR001647">
    <property type="entry name" value="HTH_TetR"/>
</dbReference>
<feature type="region of interest" description="Disordered" evidence="5">
    <location>
        <begin position="1"/>
        <end position="28"/>
    </location>
</feature>
<evidence type="ECO:0000256" key="2">
    <source>
        <dbReference type="ARBA" id="ARBA00023125"/>
    </source>
</evidence>
<gene>
    <name evidence="7" type="ORF">GCM10022263_10430</name>
</gene>
<evidence type="ECO:0000256" key="4">
    <source>
        <dbReference type="PROSITE-ProRule" id="PRU00335"/>
    </source>
</evidence>
<dbReference type="Proteomes" id="UP001500301">
    <property type="component" value="Unassembled WGS sequence"/>
</dbReference>
<evidence type="ECO:0000256" key="1">
    <source>
        <dbReference type="ARBA" id="ARBA00023015"/>
    </source>
</evidence>
<dbReference type="Pfam" id="PF00440">
    <property type="entry name" value="TetR_N"/>
    <property type="match status" value="2"/>
</dbReference>
<dbReference type="InterPro" id="IPR023772">
    <property type="entry name" value="DNA-bd_HTH_TetR-type_CS"/>
</dbReference>
<evidence type="ECO:0000313" key="8">
    <source>
        <dbReference type="Proteomes" id="UP001500301"/>
    </source>
</evidence>
<proteinExistence type="predicted"/>
<evidence type="ECO:0000259" key="6">
    <source>
        <dbReference type="PROSITE" id="PS50977"/>
    </source>
</evidence>
<dbReference type="PROSITE" id="PS50977">
    <property type="entry name" value="HTH_TETR_2"/>
    <property type="match status" value="2"/>
</dbReference>
<feature type="domain" description="HTH tetR-type" evidence="6">
    <location>
        <begin position="28"/>
        <end position="88"/>
    </location>
</feature>
<keyword evidence="2 4" id="KW-0238">DNA-binding</keyword>
<comment type="caution">
    <text evidence="7">The sequence shown here is derived from an EMBL/GenBank/DDBJ whole genome shotgun (WGS) entry which is preliminary data.</text>
</comment>
<dbReference type="RefSeq" id="WP_218235541.1">
    <property type="nucleotide sequence ID" value="NZ_BAABBB010000006.1"/>
</dbReference>
<protein>
    <submittedName>
        <fullName evidence="7">TetR/AcrR family transcriptional regulator</fullName>
    </submittedName>
</protein>
<dbReference type="PROSITE" id="PS01081">
    <property type="entry name" value="HTH_TETR_1"/>
    <property type="match status" value="2"/>
</dbReference>
<name>A0ABP6UZP7_9ACTN</name>
<keyword evidence="1" id="KW-0805">Transcription regulation</keyword>